<proteinExistence type="predicted"/>
<dbReference type="InterPro" id="IPR045372">
    <property type="entry name" value="YidB"/>
</dbReference>
<dbReference type="InterPro" id="IPR027405">
    <property type="entry name" value="YidB-like"/>
</dbReference>
<dbReference type="EMBL" id="JAESVN010000005">
    <property type="protein sequence ID" value="MBL4918250.1"/>
    <property type="molecule type" value="Genomic_DNA"/>
</dbReference>
<protein>
    <submittedName>
        <fullName evidence="1">DUF937 domain-containing protein</fullName>
    </submittedName>
</protein>
<dbReference type="Gene3D" id="1.10.10.690">
    <property type="entry name" value="YidB-like"/>
    <property type="match status" value="1"/>
</dbReference>
<dbReference type="Proteomes" id="UP000648908">
    <property type="component" value="Unassembled WGS sequence"/>
</dbReference>
<sequence>MSLLNNLVSALTGGSGNAGGMGQIAQIAMQNPQLMQVAASMLSAGNKHGGLAGMLAKFQQAGMGEVAQSWVGSGANQPVAPSQIEQVFGTAGMDRIAAKAGVARDDAPGLLAQILPVLVDQMTPKGAAPQQAPANADALLGMLGGLLGKR</sequence>
<dbReference type="RefSeq" id="WP_202689237.1">
    <property type="nucleotide sequence ID" value="NZ_JAESVN010000005.1"/>
</dbReference>
<evidence type="ECO:0000313" key="1">
    <source>
        <dbReference type="EMBL" id="MBL4918250.1"/>
    </source>
</evidence>
<comment type="caution">
    <text evidence="1">The sequence shown here is derived from an EMBL/GenBank/DDBJ whole genome shotgun (WGS) entry which is preliminary data.</text>
</comment>
<accession>A0A8K0VFU2</accession>
<reference evidence="1" key="1">
    <citation type="submission" date="2021-01" db="EMBL/GenBank/DDBJ databases">
        <title>Tabrizicola alba sp. nov. a motile alkaliphilic bacterium isolated from a soda lake.</title>
        <authorList>
            <person name="Szuroczki S."/>
            <person name="Abbaszade G."/>
            <person name="Schumann P."/>
            <person name="Toth E."/>
        </authorList>
    </citation>
    <scope>NUCLEOTIDE SEQUENCE</scope>
    <source>
        <strain evidence="1">DMG-N-6</strain>
    </source>
</reference>
<name>A0A8K0VFU2_9RHOB</name>
<keyword evidence="2" id="KW-1185">Reference proteome</keyword>
<organism evidence="1 2">
    <name type="scientific">Szabonella alba</name>
    <dbReference type="NCBI Taxonomy" id="2804194"/>
    <lineage>
        <taxon>Bacteria</taxon>
        <taxon>Pseudomonadati</taxon>
        <taxon>Pseudomonadota</taxon>
        <taxon>Alphaproteobacteria</taxon>
        <taxon>Rhodobacterales</taxon>
        <taxon>Paracoccaceae</taxon>
        <taxon>Szabonella</taxon>
    </lineage>
</organism>
<dbReference type="AlphaFoldDB" id="A0A8K0VFU2"/>
<dbReference type="Pfam" id="PF20159">
    <property type="entry name" value="YidB"/>
    <property type="match status" value="1"/>
</dbReference>
<gene>
    <name evidence="1" type="ORF">JL811_13555</name>
</gene>
<evidence type="ECO:0000313" key="2">
    <source>
        <dbReference type="Proteomes" id="UP000648908"/>
    </source>
</evidence>
<dbReference type="SUPFAM" id="SSF140804">
    <property type="entry name" value="YidB-like"/>
    <property type="match status" value="1"/>
</dbReference>